<dbReference type="InterPro" id="IPR032423">
    <property type="entry name" value="AAA_assoc_2"/>
</dbReference>
<dbReference type="InterPro" id="IPR027417">
    <property type="entry name" value="P-loop_NTPase"/>
</dbReference>
<evidence type="ECO:0000256" key="6">
    <source>
        <dbReference type="ARBA" id="ARBA00022840"/>
    </source>
</evidence>
<dbReference type="FunFam" id="1.10.8.60:FF:000029">
    <property type="entry name" value="Replication-associated recombination protein A"/>
    <property type="match status" value="1"/>
</dbReference>
<dbReference type="InterPro" id="IPR008921">
    <property type="entry name" value="DNA_pol3_clamp-load_cplx_C"/>
</dbReference>
<dbReference type="InterPro" id="IPR021886">
    <property type="entry name" value="MgsA_C"/>
</dbReference>
<dbReference type="FunFam" id="1.20.272.10:FF:000001">
    <property type="entry name" value="Putative AAA family ATPase"/>
    <property type="match status" value="1"/>
</dbReference>
<accession>A0A4U1B2M6</accession>
<dbReference type="Pfam" id="PF00004">
    <property type="entry name" value="AAA"/>
    <property type="match status" value="1"/>
</dbReference>
<dbReference type="SUPFAM" id="SSF52540">
    <property type="entry name" value="P-loop containing nucleoside triphosphate hydrolases"/>
    <property type="match status" value="1"/>
</dbReference>
<evidence type="ECO:0000313" key="9">
    <source>
        <dbReference type="Proteomes" id="UP000307999"/>
    </source>
</evidence>
<dbReference type="FunFam" id="3.40.50.300:FF:000137">
    <property type="entry name" value="Replication-associated recombination protein A"/>
    <property type="match status" value="1"/>
</dbReference>
<dbReference type="Gene3D" id="1.20.272.10">
    <property type="match status" value="1"/>
</dbReference>
<dbReference type="InterPro" id="IPR051314">
    <property type="entry name" value="AAA_ATPase_RarA/MGS1/WRNIP1"/>
</dbReference>
<dbReference type="GO" id="GO:0016887">
    <property type="term" value="F:ATP hydrolysis activity"/>
    <property type="evidence" value="ECO:0007669"/>
    <property type="project" value="InterPro"/>
</dbReference>
<dbReference type="OrthoDB" id="9778364at2"/>
<evidence type="ECO:0000256" key="3">
    <source>
        <dbReference type="ARBA" id="ARBA00020776"/>
    </source>
</evidence>
<dbReference type="Pfam" id="PF12002">
    <property type="entry name" value="MgsA_C"/>
    <property type="match status" value="1"/>
</dbReference>
<dbReference type="SUPFAM" id="SSF48019">
    <property type="entry name" value="post-AAA+ oligomerization domain-like"/>
    <property type="match status" value="1"/>
</dbReference>
<dbReference type="SMART" id="SM00382">
    <property type="entry name" value="AAA"/>
    <property type="match status" value="1"/>
</dbReference>
<evidence type="ECO:0000259" key="7">
    <source>
        <dbReference type="SMART" id="SM00382"/>
    </source>
</evidence>
<dbReference type="GO" id="GO:0005524">
    <property type="term" value="F:ATP binding"/>
    <property type="evidence" value="ECO:0007669"/>
    <property type="project" value="UniProtKB-KW"/>
</dbReference>
<dbReference type="PANTHER" id="PTHR13779:SF7">
    <property type="entry name" value="ATPASE WRNIP1"/>
    <property type="match status" value="1"/>
</dbReference>
<dbReference type="GO" id="GO:0008047">
    <property type="term" value="F:enzyme activator activity"/>
    <property type="evidence" value="ECO:0007669"/>
    <property type="project" value="TreeGrafter"/>
</dbReference>
<keyword evidence="4" id="KW-0235">DNA replication</keyword>
<dbReference type="CDD" id="cd00009">
    <property type="entry name" value="AAA"/>
    <property type="match status" value="1"/>
</dbReference>
<keyword evidence="9" id="KW-1185">Reference proteome</keyword>
<dbReference type="InterPro" id="IPR003593">
    <property type="entry name" value="AAA+_ATPase"/>
</dbReference>
<proteinExistence type="inferred from homology"/>
<reference evidence="8 9" key="1">
    <citation type="submission" date="2019-04" db="EMBL/GenBank/DDBJ databases">
        <title>Thalassotalea guangxiensis sp. nov., isolated from sediment of the coastal wetland.</title>
        <authorList>
            <person name="Zheng S."/>
            <person name="Zhang D."/>
        </authorList>
    </citation>
    <scope>NUCLEOTIDE SEQUENCE [LARGE SCALE GENOMIC DNA]</scope>
    <source>
        <strain evidence="8 9">ZS-4</strain>
    </source>
</reference>
<gene>
    <name evidence="8" type="ORF">E8M12_14025</name>
</gene>
<dbReference type="InterPro" id="IPR003959">
    <property type="entry name" value="ATPase_AAA_core"/>
</dbReference>
<name>A0A4U1B2M6_9GAMM</name>
<protein>
    <recommendedName>
        <fullName evidence="3">Replication-associated recombination protein A</fullName>
    </recommendedName>
</protein>
<dbReference type="AlphaFoldDB" id="A0A4U1B2M6"/>
<dbReference type="Gene3D" id="3.40.50.300">
    <property type="entry name" value="P-loop containing nucleotide triphosphate hydrolases"/>
    <property type="match status" value="1"/>
</dbReference>
<dbReference type="Gene3D" id="1.10.3710.10">
    <property type="entry name" value="DNA polymerase III clamp loader subunits, C-terminal domain"/>
    <property type="match status" value="1"/>
</dbReference>
<dbReference type="EMBL" id="SWDB01000034">
    <property type="protein sequence ID" value="TKB43739.1"/>
    <property type="molecule type" value="Genomic_DNA"/>
</dbReference>
<keyword evidence="5" id="KW-0547">Nucleotide-binding</keyword>
<sequence length="452" mass="50090">MTSDNGNLSFDLDSPDLFAPLAARMRPRHLDQYIGQEHLLGVNKPLRQAIEQGLCHSLIFWGPPGTGKTTLAELIARYADADIERLSAVTAGVKDIRAAIDQAKLRAQSKQRRTILFVDEVHRFNKSQQDAFLPFIEDGTITFIGATTENPSFELNQALLSRARVYVLKSLTPQHLHQVLDRALNDSEKGVGKFKVRLDEDAQSSLIALANGDARRVLNLLEICVDLAEQEGDERSITVATVQQVAGDKQPLYDKSGDHFYDLISAFHKSVRGSDPDAALYWYCRILEGGGDPLYVARRLLAIASEDIGNADPRALQIGLNAWDTFHRVGPAEGERAIAQATVFMALAPKSNAVYMAFKQARQLAKATGDLTVPLHLRNATSSITRELGHGQDYRYAHDESGAFAAGEIYFPESLAGTRLYQPSERGLEKKLKEKQDYLQALNEQAGTRRYD</sequence>
<evidence type="ECO:0000256" key="1">
    <source>
        <dbReference type="ARBA" id="ARBA00002393"/>
    </source>
</evidence>
<comment type="caution">
    <text evidence="8">The sequence shown here is derived from an EMBL/GenBank/DDBJ whole genome shotgun (WGS) entry which is preliminary data.</text>
</comment>
<evidence type="ECO:0000256" key="5">
    <source>
        <dbReference type="ARBA" id="ARBA00022741"/>
    </source>
</evidence>
<dbReference type="GO" id="GO:0006261">
    <property type="term" value="P:DNA-templated DNA replication"/>
    <property type="evidence" value="ECO:0007669"/>
    <property type="project" value="TreeGrafter"/>
</dbReference>
<organism evidence="8 9">
    <name type="scientific">Thalassotalea mangrovi</name>
    <dbReference type="NCBI Taxonomy" id="2572245"/>
    <lineage>
        <taxon>Bacteria</taxon>
        <taxon>Pseudomonadati</taxon>
        <taxon>Pseudomonadota</taxon>
        <taxon>Gammaproteobacteria</taxon>
        <taxon>Alteromonadales</taxon>
        <taxon>Colwelliaceae</taxon>
        <taxon>Thalassotalea</taxon>
    </lineage>
</organism>
<dbReference type="GO" id="GO:0017116">
    <property type="term" value="F:single-stranded DNA helicase activity"/>
    <property type="evidence" value="ECO:0007669"/>
    <property type="project" value="TreeGrafter"/>
</dbReference>
<dbReference type="CDD" id="cd18139">
    <property type="entry name" value="HLD_clamp_RarA"/>
    <property type="match status" value="1"/>
</dbReference>
<dbReference type="PANTHER" id="PTHR13779">
    <property type="entry name" value="WERNER HELICASE-INTERACTING PROTEIN 1 FAMILY MEMBER"/>
    <property type="match status" value="1"/>
</dbReference>
<evidence type="ECO:0000313" key="8">
    <source>
        <dbReference type="EMBL" id="TKB43739.1"/>
    </source>
</evidence>
<dbReference type="GO" id="GO:0000731">
    <property type="term" value="P:DNA synthesis involved in DNA repair"/>
    <property type="evidence" value="ECO:0007669"/>
    <property type="project" value="TreeGrafter"/>
</dbReference>
<evidence type="ECO:0000256" key="2">
    <source>
        <dbReference type="ARBA" id="ARBA00008959"/>
    </source>
</evidence>
<comment type="similarity">
    <text evidence="2">Belongs to the AAA ATPase family. RarA/MGS1/WRNIP1 subfamily.</text>
</comment>
<evidence type="ECO:0000256" key="4">
    <source>
        <dbReference type="ARBA" id="ARBA00022705"/>
    </source>
</evidence>
<dbReference type="Pfam" id="PF16193">
    <property type="entry name" value="AAA_assoc_2"/>
    <property type="match status" value="1"/>
</dbReference>
<keyword evidence="6" id="KW-0067">ATP-binding</keyword>
<dbReference type="GO" id="GO:0003677">
    <property type="term" value="F:DNA binding"/>
    <property type="evidence" value="ECO:0007669"/>
    <property type="project" value="InterPro"/>
</dbReference>
<comment type="function">
    <text evidence="1">DNA-dependent ATPase that plays important roles in cellular responses to stalled DNA replication processes.</text>
</comment>
<dbReference type="Gene3D" id="1.10.8.60">
    <property type="match status" value="1"/>
</dbReference>
<dbReference type="RefSeq" id="WP_136736894.1">
    <property type="nucleotide sequence ID" value="NZ_SWDB01000034.1"/>
</dbReference>
<dbReference type="Proteomes" id="UP000307999">
    <property type="component" value="Unassembled WGS sequence"/>
</dbReference>
<feature type="domain" description="AAA+ ATPase" evidence="7">
    <location>
        <begin position="54"/>
        <end position="171"/>
    </location>
</feature>